<comment type="caution">
    <text evidence="4">The sequence shown here is derived from an EMBL/GenBank/DDBJ whole genome shotgun (WGS) entry which is preliminary data.</text>
</comment>
<feature type="compositionally biased region" description="Polar residues" evidence="3">
    <location>
        <begin position="307"/>
        <end position="319"/>
    </location>
</feature>
<feature type="compositionally biased region" description="Basic and acidic residues" evidence="3">
    <location>
        <begin position="171"/>
        <end position="233"/>
    </location>
</feature>
<feature type="compositionally biased region" description="Polar residues" evidence="3">
    <location>
        <begin position="696"/>
        <end position="713"/>
    </location>
</feature>
<evidence type="ECO:0000313" key="4">
    <source>
        <dbReference type="EMBL" id="PFX20697.1"/>
    </source>
</evidence>
<dbReference type="GO" id="GO:0036464">
    <property type="term" value="C:cytoplasmic ribonucleoprotein granule"/>
    <property type="evidence" value="ECO:0007669"/>
    <property type="project" value="UniProtKB-ARBA"/>
</dbReference>
<reference evidence="5" key="1">
    <citation type="journal article" date="2017" name="bioRxiv">
        <title>Comparative analysis of the genomes of Stylophora pistillata and Acropora digitifera provides evidence for extensive differences between species of corals.</title>
        <authorList>
            <person name="Voolstra C.R."/>
            <person name="Li Y."/>
            <person name="Liew Y.J."/>
            <person name="Baumgarten S."/>
            <person name="Zoccola D."/>
            <person name="Flot J.-F."/>
            <person name="Tambutte S."/>
            <person name="Allemand D."/>
            <person name="Aranda M."/>
        </authorList>
    </citation>
    <scope>NUCLEOTIDE SEQUENCE [LARGE SCALE GENOMIC DNA]</scope>
</reference>
<evidence type="ECO:0000256" key="1">
    <source>
        <dbReference type="ARBA" id="ARBA00004496"/>
    </source>
</evidence>
<dbReference type="AlphaFoldDB" id="A0A2B4RWI3"/>
<dbReference type="GO" id="GO:0003743">
    <property type="term" value="F:translation initiation factor activity"/>
    <property type="evidence" value="ECO:0007669"/>
    <property type="project" value="UniProtKB-KW"/>
</dbReference>
<feature type="region of interest" description="Disordered" evidence="3">
    <location>
        <begin position="761"/>
        <end position="782"/>
    </location>
</feature>
<feature type="region of interest" description="Disordered" evidence="3">
    <location>
        <begin position="853"/>
        <end position="901"/>
    </location>
</feature>
<dbReference type="PANTHER" id="PTHR12269">
    <property type="entry name" value="EUKARYOTIC TRANSLATION INITIATION FACTOR 4E TRANSPORTER"/>
    <property type="match status" value="1"/>
</dbReference>
<dbReference type="GO" id="GO:0003729">
    <property type="term" value="F:mRNA binding"/>
    <property type="evidence" value="ECO:0007669"/>
    <property type="project" value="TreeGrafter"/>
</dbReference>
<feature type="region of interest" description="Disordered" evidence="3">
    <location>
        <begin position="664"/>
        <end position="720"/>
    </location>
</feature>
<feature type="compositionally biased region" description="Basic and acidic residues" evidence="3">
    <location>
        <begin position="140"/>
        <end position="161"/>
    </location>
</feature>
<dbReference type="EMBL" id="LSMT01000307">
    <property type="protein sequence ID" value="PFX20697.1"/>
    <property type="molecule type" value="Genomic_DNA"/>
</dbReference>
<sequence length="1249" mass="136871">MEVGELSTEDDVVTKEASSTCSQGKAPRGDEEVVASAETGERETEQNTPRVVYSKEELLNLRESPASKLWPSILSEEHVRHGVWDPEMWHQSSSSGKRCASPGEELKKQLLIEDGIVLSPQRQSFVQGCQIPQSTPERNNQQERVKTGLSRTSDREREGRGRLTGRVGRGRALDYKERTPLQERNKDPEELSGKYSGFREREDRADRGYGKEKDKGFRERDQDQNRNREEHSRGRNIQVRKKHVKESNNEEPEWFTFGPSSQFETMELKGFDDDEFEKKDQERRKSASDELKAILSVGKKALVNGEVKSSSATTGSGPSQERADEIKTKKTKDAKENVNGTADDSHKQDAKPFDINDFFVSESLLPFSGGVDQASSRFCQFFGQPGSNYSSSRSGSPGIASGGANTPRTPSPGPNYLFSPIAPSVVDGVDSRGLAHMLHSSRMNMQPLLDEVMSFGKESKVRGSVRLEDIEAEVTKNAADFAKKETSDLEQNKENLKSGDTTSSKEEMLAFDMLVEKMKSSGTLPEKPQPVIPGLPSRLLPRPPSPKRKTSRNTPSPYHDLRRSPSPAELLQRMTMQGPLSDHRSPSPAQVVPQMNRSPSPLEMFHKYGAIVSPSQDVFASPLLRHTPSPRAMLAQQRESPPLGFGGVNLYNLPPHVMSLYLGGHHPGMQLKGNQKPPSRKPQGGNTTPGGAPEPRNQTLSHSKPTSEGQTGSPFIPDRSFMPTSVLRKIRQEQFDQKMPKCDEQPKVRTSVAVEEAIANNRDHTADQHPSQAKARSQSGNADDLIKTTLLQQYVTENDAHVNKTAPKLDHLLSPRSMMSNDSQIPQSGSPILQKPTAFRPLPGSPQIPFPTFKSSGIHSEPASPLRSFNQSGGSPLRPVKPLSHSEPGTPQRHPLADKTPLLSPQQLVSKSLMPRVHGKPGEGLLGHATTLESQGKGIRSGITRVVTANEGRPLTHSFEQQPHSIPEKVAVPEDVFQAKRNESLAKSHHGLPMQKINSTEMSTPYENLPPNHPQGIHGSGTRPSAAHFMTRSFPGLHGPRPGPHVRNGRMSPSSVPAMHGHPGRTPFNSPMPGMAMPPRSAMHPGMIPPHMQAAYLRMMSSSGNPMGGIPSPGLNPMSMRLPIPHSAGRYPLMPGHNPAAAAMMYGGRPSPAYPPVNPATMIGARSHHIPHQVGLQQVQARPVSSPVMNHPSQPHSPGGSGSGNILSKWFSEDVLQQAAPVHKDTAADFSRKFMSVEELERQQTAAMN</sequence>
<feature type="region of interest" description="Disordered" evidence="3">
    <location>
        <begin position="1182"/>
        <end position="1206"/>
    </location>
</feature>
<keyword evidence="4" id="KW-0396">Initiation factor</keyword>
<feature type="compositionally biased region" description="Polar residues" evidence="3">
    <location>
        <begin position="768"/>
        <end position="781"/>
    </location>
</feature>
<evidence type="ECO:0000256" key="3">
    <source>
        <dbReference type="SAM" id="MobiDB-lite"/>
    </source>
</evidence>
<protein>
    <submittedName>
        <fullName evidence="4">Eukaryotic translation initiation factor 4E transporter</fullName>
    </submittedName>
</protein>
<feature type="region of interest" description="Disordered" evidence="3">
    <location>
        <begin position="386"/>
        <end position="416"/>
    </location>
</feature>
<organism evidence="4 5">
    <name type="scientific">Stylophora pistillata</name>
    <name type="common">Smooth cauliflower coral</name>
    <dbReference type="NCBI Taxonomy" id="50429"/>
    <lineage>
        <taxon>Eukaryota</taxon>
        <taxon>Metazoa</taxon>
        <taxon>Cnidaria</taxon>
        <taxon>Anthozoa</taxon>
        <taxon>Hexacorallia</taxon>
        <taxon>Scleractinia</taxon>
        <taxon>Astrocoeniina</taxon>
        <taxon>Pocilloporidae</taxon>
        <taxon>Stylophora</taxon>
    </lineage>
</organism>
<feature type="region of interest" description="Disordered" evidence="3">
    <location>
        <begin position="123"/>
        <end position="289"/>
    </location>
</feature>
<keyword evidence="5" id="KW-1185">Reference proteome</keyword>
<dbReference type="PANTHER" id="PTHR12269:SF1">
    <property type="entry name" value="EUKARYOTIC TRANSLATION INITIATION FACTOR 4E TRANSPORTER"/>
    <property type="match status" value="1"/>
</dbReference>
<keyword evidence="2" id="KW-0963">Cytoplasm</keyword>
<gene>
    <name evidence="4" type="primary">EIF4ENIF1</name>
    <name evidence="4" type="ORF">AWC38_SpisGene14847</name>
</gene>
<dbReference type="GO" id="GO:0005634">
    <property type="term" value="C:nucleus"/>
    <property type="evidence" value="ECO:0007669"/>
    <property type="project" value="TreeGrafter"/>
</dbReference>
<feature type="region of interest" description="Disordered" evidence="3">
    <location>
        <begin position="304"/>
        <end position="351"/>
    </location>
</feature>
<evidence type="ECO:0000256" key="2">
    <source>
        <dbReference type="ARBA" id="ARBA00022490"/>
    </source>
</evidence>
<accession>A0A2B4RWI3</accession>
<evidence type="ECO:0000313" key="5">
    <source>
        <dbReference type="Proteomes" id="UP000225706"/>
    </source>
</evidence>
<feature type="compositionally biased region" description="Polar residues" evidence="3">
    <location>
        <begin position="123"/>
        <end position="139"/>
    </location>
</feature>
<feature type="region of interest" description="Disordered" evidence="3">
    <location>
        <begin position="1"/>
        <end position="51"/>
    </location>
</feature>
<dbReference type="STRING" id="50429.A0A2B4RWI3"/>
<comment type="subcellular location">
    <subcellularLocation>
        <location evidence="1">Cytoplasm</location>
    </subcellularLocation>
</comment>
<feature type="region of interest" description="Disordered" evidence="3">
    <location>
        <begin position="520"/>
        <end position="565"/>
    </location>
</feature>
<dbReference type="Pfam" id="PF10477">
    <property type="entry name" value="EIF4E-T"/>
    <property type="match status" value="1"/>
</dbReference>
<feature type="compositionally biased region" description="Basic and acidic residues" evidence="3">
    <location>
        <begin position="321"/>
        <end position="336"/>
    </location>
</feature>
<feature type="compositionally biased region" description="Basic and acidic residues" evidence="3">
    <location>
        <begin position="266"/>
        <end position="289"/>
    </location>
</feature>
<feature type="region of interest" description="Disordered" evidence="3">
    <location>
        <begin position="483"/>
        <end position="505"/>
    </location>
</feature>
<proteinExistence type="predicted"/>
<dbReference type="Proteomes" id="UP000225706">
    <property type="component" value="Unassembled WGS sequence"/>
</dbReference>
<keyword evidence="4" id="KW-0648">Protein biosynthesis</keyword>
<feature type="compositionally biased region" description="Low complexity" evidence="3">
    <location>
        <begin position="386"/>
        <end position="403"/>
    </location>
</feature>
<dbReference type="OrthoDB" id="5977072at2759"/>
<dbReference type="GO" id="GO:0017148">
    <property type="term" value="P:negative regulation of translation"/>
    <property type="evidence" value="ECO:0007669"/>
    <property type="project" value="TreeGrafter"/>
</dbReference>
<dbReference type="InterPro" id="IPR018862">
    <property type="entry name" value="eIF4E-T"/>
</dbReference>
<name>A0A2B4RWI3_STYPI</name>